<dbReference type="Proteomes" id="UP000813385">
    <property type="component" value="Unassembled WGS sequence"/>
</dbReference>
<organism evidence="6 7">
    <name type="scientific">Plectosphaerella cucumerina</name>
    <dbReference type="NCBI Taxonomy" id="40658"/>
    <lineage>
        <taxon>Eukaryota</taxon>
        <taxon>Fungi</taxon>
        <taxon>Dikarya</taxon>
        <taxon>Ascomycota</taxon>
        <taxon>Pezizomycotina</taxon>
        <taxon>Sordariomycetes</taxon>
        <taxon>Hypocreomycetidae</taxon>
        <taxon>Glomerellales</taxon>
        <taxon>Plectosphaerellaceae</taxon>
        <taxon>Plectosphaerella</taxon>
    </lineage>
</organism>
<dbReference type="InterPro" id="IPR051232">
    <property type="entry name" value="ARID/SWI1_ChromRemod"/>
</dbReference>
<dbReference type="SMART" id="SM01014">
    <property type="entry name" value="ARID"/>
    <property type="match status" value="1"/>
</dbReference>
<reference evidence="6" key="1">
    <citation type="journal article" date="2021" name="Nat. Commun.">
        <title>Genetic determinants of endophytism in the Arabidopsis root mycobiome.</title>
        <authorList>
            <person name="Mesny F."/>
            <person name="Miyauchi S."/>
            <person name="Thiergart T."/>
            <person name="Pickel B."/>
            <person name="Atanasova L."/>
            <person name="Karlsson M."/>
            <person name="Huettel B."/>
            <person name="Barry K.W."/>
            <person name="Haridas S."/>
            <person name="Chen C."/>
            <person name="Bauer D."/>
            <person name="Andreopoulos W."/>
            <person name="Pangilinan J."/>
            <person name="LaButti K."/>
            <person name="Riley R."/>
            <person name="Lipzen A."/>
            <person name="Clum A."/>
            <person name="Drula E."/>
            <person name="Henrissat B."/>
            <person name="Kohler A."/>
            <person name="Grigoriev I.V."/>
            <person name="Martin F.M."/>
            <person name="Hacquard S."/>
        </authorList>
    </citation>
    <scope>NUCLEOTIDE SEQUENCE</scope>
    <source>
        <strain evidence="6">MPI-CAGE-AT-0016</strain>
    </source>
</reference>
<feature type="region of interest" description="Disordered" evidence="4">
    <location>
        <begin position="233"/>
        <end position="428"/>
    </location>
</feature>
<dbReference type="CDD" id="cd16100">
    <property type="entry name" value="ARID"/>
    <property type="match status" value="1"/>
</dbReference>
<evidence type="ECO:0000256" key="2">
    <source>
        <dbReference type="ARBA" id="ARBA00023163"/>
    </source>
</evidence>
<evidence type="ECO:0000259" key="5">
    <source>
        <dbReference type="PROSITE" id="PS51011"/>
    </source>
</evidence>
<evidence type="ECO:0000256" key="1">
    <source>
        <dbReference type="ARBA" id="ARBA00023015"/>
    </source>
</evidence>
<feature type="compositionally biased region" description="Low complexity" evidence="4">
    <location>
        <begin position="636"/>
        <end position="655"/>
    </location>
</feature>
<dbReference type="PANTHER" id="PTHR13964:SF27">
    <property type="entry name" value="HAT-TRICK, ISOFORM D"/>
    <property type="match status" value="1"/>
</dbReference>
<dbReference type="Gene3D" id="1.10.150.60">
    <property type="entry name" value="ARID DNA-binding domain"/>
    <property type="match status" value="1"/>
</dbReference>
<proteinExistence type="predicted"/>
<comment type="caution">
    <text evidence="6">The sequence shown here is derived from an EMBL/GenBank/DDBJ whole genome shotgun (WGS) entry which is preliminary data.</text>
</comment>
<dbReference type="InterPro" id="IPR001606">
    <property type="entry name" value="ARID_dom"/>
</dbReference>
<evidence type="ECO:0000256" key="4">
    <source>
        <dbReference type="SAM" id="MobiDB-lite"/>
    </source>
</evidence>
<sequence length="1276" mass="140035">MDSDWEPDSRWQKQPPAYGPCETIKPWNGFDDDPEFITSLRRVQWEPESTAEIDCLGQGSPEQTLESGDNPANLARNRGLRAGLTQLAQQRRGNETRGGGISANYERVASLICGAPSGRSNPLFLFLAPRVASGSPFPSLHPGHPQEHARPPETLSSPAVSTSTDLIPTRPRTTPKSLDADGPRHNTLTAMSTWINEGAPQNHNPNGNSFIQMNEVTSAQGMMDPSAFMANSAQFNPGQFANPQQQQQPQMAGIPNGQMRNASPSFQNPVYQTNPVIPSKRPRPREDSLAGSPRQNPGMLPTSRSETPQQFPGYQPGGGMPQQPPGQGQNSPYPHLQPNGSTNATPSPIMANNMRPGSVPQRVATASPHPFSPSTQQFAPQPSPVPSEHGTPQPNHFMQQNVQNMQAMPQGFNPGNFAPSASPVRPTPTPNPMGGMMPQQMQGQMPQQQMGHMGQMPGHMFPPNMQQRNQPMDPQQMAAYQARLKQYQGQNMQGMHPNMQMAAQMQAQGMGQGRGMMPKQPMPMQNGQVPPGGMRPQQRPGAQENFMKSLAKFLQSKGATLETNIMVGGRTINIFFLFQHVQQRGGYKQTTASNQWPHVLNALGIHPTQLPQGPGLLKETYERVLLRFEEFMAQQQQNQRMMQQGMQNHNMQGAQPQQTPTKQMSPQGQMSPQAQAHPGQSPAHMIPAQAQTPVKQPQYPVQPGMNGMQTPQGAMPPNQSPSTHAHARNSLSRSMEGTPGPGGYPMPSPARGKPGSMQGPQGVVVEPGRPLGQATGPRLLRMARENDGVYEPMARLPAVDAFGGIQLEDLDRKVMQLETIRVDVPTVWDLGMVDLQALTRSIESGIHGEVRMALDTLATITYNSSHAMYIQLNLCEDLVDALLECAEDQLEQLAEDTVEVSDDIQLTPYEDVARACWVDEMTIRPVPEFASPEYELDRAVDRLICILTILRNLSYPPQQSKDLPISEDRNDNISVLADESVIKFLCVVIRYMGTRNMLLRSHTNTLELMKDAVVLLANIACAVEISSREQAECLLQFLLAFAPAPGPNMVDGRLFFPHYEGQVHSYLAPAINALANFLARDEPNRTYYKAIFSADPSSPQPYELLTRTFGMAVSVLPLDYAGPSFTHPQQQRAAPELLRAIDANRPLLMQALLSADILASLAPGPESDVARLWLNSGNGLAQGIHHIVQVLSGHFDQMAAGRAYKDQDFPYIVSLGFTTLKKLAEKSHDPNDNASPPLATLPSSGNILKLMQLKSESWAREGIFKHLGAYSSLERW</sequence>
<protein>
    <submittedName>
        <fullName evidence="6">Arid/bright DNA binding domain-containing protein</fullName>
    </submittedName>
</protein>
<dbReference type="AlphaFoldDB" id="A0A8K0TBV4"/>
<dbReference type="EMBL" id="JAGPXD010000003">
    <property type="protein sequence ID" value="KAH7361804.1"/>
    <property type="molecule type" value="Genomic_DNA"/>
</dbReference>
<dbReference type="GO" id="GO:0006357">
    <property type="term" value="P:regulation of transcription by RNA polymerase II"/>
    <property type="evidence" value="ECO:0007669"/>
    <property type="project" value="TreeGrafter"/>
</dbReference>
<feature type="domain" description="ARID" evidence="5">
    <location>
        <begin position="540"/>
        <end position="633"/>
    </location>
</feature>
<feature type="compositionally biased region" description="Polar residues" evidence="4">
    <location>
        <begin position="258"/>
        <end position="276"/>
    </location>
</feature>
<dbReference type="SUPFAM" id="SSF46774">
    <property type="entry name" value="ARID-like"/>
    <property type="match status" value="1"/>
</dbReference>
<evidence type="ECO:0000256" key="3">
    <source>
        <dbReference type="ARBA" id="ARBA00023242"/>
    </source>
</evidence>
<feature type="compositionally biased region" description="Low complexity" evidence="4">
    <location>
        <begin position="234"/>
        <end position="253"/>
    </location>
</feature>
<evidence type="ECO:0000313" key="7">
    <source>
        <dbReference type="Proteomes" id="UP000813385"/>
    </source>
</evidence>
<dbReference type="GO" id="GO:0000976">
    <property type="term" value="F:transcription cis-regulatory region binding"/>
    <property type="evidence" value="ECO:0007669"/>
    <property type="project" value="TreeGrafter"/>
</dbReference>
<feature type="region of interest" description="Disordered" evidence="4">
    <location>
        <begin position="1"/>
        <end position="20"/>
    </location>
</feature>
<accession>A0A8K0TBV4</accession>
<feature type="region of interest" description="Disordered" evidence="4">
    <location>
        <begin position="137"/>
        <end position="184"/>
    </location>
</feature>
<dbReference type="PANTHER" id="PTHR13964">
    <property type="entry name" value="RBP-RELATED"/>
    <property type="match status" value="1"/>
</dbReference>
<dbReference type="GO" id="GO:0016514">
    <property type="term" value="C:SWI/SNF complex"/>
    <property type="evidence" value="ECO:0007669"/>
    <property type="project" value="TreeGrafter"/>
</dbReference>
<keyword evidence="1" id="KW-0805">Transcription regulation</keyword>
<dbReference type="OrthoDB" id="1938591at2759"/>
<feature type="compositionally biased region" description="Polar residues" evidence="4">
    <location>
        <begin position="390"/>
        <end position="407"/>
    </location>
</feature>
<dbReference type="SMART" id="SM00501">
    <property type="entry name" value="BRIGHT"/>
    <property type="match status" value="1"/>
</dbReference>
<dbReference type="InterPro" id="IPR036431">
    <property type="entry name" value="ARID_dom_sf"/>
</dbReference>
<dbReference type="Pfam" id="PF01388">
    <property type="entry name" value="ARID"/>
    <property type="match status" value="1"/>
</dbReference>
<dbReference type="PROSITE" id="PS51011">
    <property type="entry name" value="ARID"/>
    <property type="match status" value="1"/>
</dbReference>
<keyword evidence="2" id="KW-0804">Transcription</keyword>
<keyword evidence="7" id="KW-1185">Reference proteome</keyword>
<keyword evidence="3" id="KW-0539">Nucleus</keyword>
<name>A0A8K0TBV4_9PEZI</name>
<feature type="compositionally biased region" description="Polar residues" evidence="4">
    <location>
        <begin position="656"/>
        <end position="674"/>
    </location>
</feature>
<feature type="compositionally biased region" description="Polar residues" evidence="4">
    <location>
        <begin position="154"/>
        <end position="176"/>
    </location>
</feature>
<evidence type="ECO:0000313" key="6">
    <source>
        <dbReference type="EMBL" id="KAH7361804.1"/>
    </source>
</evidence>
<feature type="region of interest" description="Disordered" evidence="4">
    <location>
        <begin position="636"/>
        <end position="775"/>
    </location>
</feature>
<gene>
    <name evidence="6" type="ORF">B0T11DRAFT_317677</name>
</gene>